<organism evidence="1 2">
    <name type="scientific">Glycocaulis alkaliphilus</name>
    <dbReference type="NCBI Taxonomy" id="1434191"/>
    <lineage>
        <taxon>Bacteria</taxon>
        <taxon>Pseudomonadati</taxon>
        <taxon>Pseudomonadota</taxon>
        <taxon>Alphaproteobacteria</taxon>
        <taxon>Maricaulales</taxon>
        <taxon>Maricaulaceae</taxon>
        <taxon>Glycocaulis</taxon>
    </lineage>
</organism>
<dbReference type="Proteomes" id="UP000286954">
    <property type="component" value="Chromosome"/>
</dbReference>
<keyword evidence="2" id="KW-1185">Reference proteome</keyword>
<reference evidence="1 2" key="1">
    <citation type="submission" date="2016-12" db="EMBL/GenBank/DDBJ databases">
        <title>The genome of dimorphic prosthecate Glycocaulis alkaliphilus 6b-8t, isolated from crude oil dictates its adaptability in petroleum environments.</title>
        <authorList>
            <person name="Wu X.-L."/>
            <person name="Geng S."/>
        </authorList>
    </citation>
    <scope>NUCLEOTIDE SEQUENCE [LARGE SCALE GENOMIC DNA]</scope>
    <source>
        <strain evidence="1 2">6B-8</strain>
    </source>
</reference>
<dbReference type="EMBL" id="CP018911">
    <property type="protein sequence ID" value="AZU02822.1"/>
    <property type="molecule type" value="Genomic_DNA"/>
</dbReference>
<accession>A0A3T0E687</accession>
<gene>
    <name evidence="1" type="ORF">X907_0274</name>
</gene>
<protein>
    <submittedName>
        <fullName evidence="1">Uncharacterized protein</fullName>
    </submittedName>
</protein>
<proteinExistence type="predicted"/>
<dbReference type="RefSeq" id="WP_170175408.1">
    <property type="nucleotide sequence ID" value="NZ_CP018911.1"/>
</dbReference>
<sequence length="168" mass="18741">MHSLIVEARNMKPVSKNPKQAQPEPPVCERIKRNIQLDSAQQAQAGRDWRRAEQSLVAIEAEIPALRAEVRRLETLSVLPHGPVPPRRPGRLVGVLQEVPGAGAAALASQLDNARSRLAQAERRRSTLQAEISQARNDLSRLERNMENNVAEFHATGCEGRPMNWVRQ</sequence>
<evidence type="ECO:0000313" key="1">
    <source>
        <dbReference type="EMBL" id="AZU02822.1"/>
    </source>
</evidence>
<name>A0A3T0E687_9PROT</name>
<dbReference type="KEGG" id="gak:X907_0274"/>
<evidence type="ECO:0000313" key="2">
    <source>
        <dbReference type="Proteomes" id="UP000286954"/>
    </source>
</evidence>
<dbReference type="AlphaFoldDB" id="A0A3T0E687"/>